<evidence type="ECO:0000259" key="1">
    <source>
        <dbReference type="SMART" id="SM00062"/>
    </source>
</evidence>
<dbReference type="PANTHER" id="PTHR38834:SF3">
    <property type="entry name" value="SOLUTE-BINDING PROTEIN FAMILY 3_N-TERMINAL DOMAIN-CONTAINING PROTEIN"/>
    <property type="match status" value="1"/>
</dbReference>
<dbReference type="KEGG" id="tvd:SG34_026005"/>
<dbReference type="Proteomes" id="UP000032352">
    <property type="component" value="Chromosome"/>
</dbReference>
<evidence type="ECO:0000313" key="2">
    <source>
        <dbReference type="EMBL" id="WDE04732.1"/>
    </source>
</evidence>
<dbReference type="EMBL" id="CP059733">
    <property type="protein sequence ID" value="WDE04732.1"/>
    <property type="molecule type" value="Genomic_DNA"/>
</dbReference>
<dbReference type="Gene3D" id="3.40.190.10">
    <property type="entry name" value="Periplasmic binding protein-like II"/>
    <property type="match status" value="2"/>
</dbReference>
<proteinExistence type="predicted"/>
<dbReference type="SMART" id="SM00062">
    <property type="entry name" value="PBPb"/>
    <property type="match status" value="1"/>
</dbReference>
<keyword evidence="3" id="KW-1185">Reference proteome</keyword>
<name>A0AAE9Z1W9_9GAMM</name>
<protein>
    <submittedName>
        <fullName evidence="2">Transporter substrate-binding domain-containing protein</fullName>
    </submittedName>
</protein>
<dbReference type="SUPFAM" id="SSF53850">
    <property type="entry name" value="Periplasmic binding protein-like II"/>
    <property type="match status" value="1"/>
</dbReference>
<dbReference type="InterPro" id="IPR001638">
    <property type="entry name" value="Solute-binding_3/MltF_N"/>
</dbReference>
<feature type="domain" description="Solute-binding protein family 3/N-terminal" evidence="1">
    <location>
        <begin position="21"/>
        <end position="246"/>
    </location>
</feature>
<reference evidence="2 3" key="2">
    <citation type="journal article" date="2022" name="Mar. Drugs">
        <title>Bioassay-Guided Fractionation Leads to the Detection of Cholic Acid Generated by the Rare Thalassomonas sp.</title>
        <authorList>
            <person name="Pheiffer F."/>
            <person name="Schneider Y.K."/>
            <person name="Hansen E.H."/>
            <person name="Andersen J.H."/>
            <person name="Isaksson J."/>
            <person name="Busche T."/>
            <person name="R C."/>
            <person name="Kalinowski J."/>
            <person name="Zyl L.V."/>
            <person name="Trindade M."/>
        </authorList>
    </citation>
    <scope>NUCLEOTIDE SEQUENCE [LARGE SCALE GENOMIC DNA]</scope>
    <source>
        <strain evidence="2 3">XOM25</strain>
    </source>
</reference>
<accession>A0AAE9Z1W9</accession>
<dbReference type="RefSeq" id="WP_274038433.1">
    <property type="nucleotide sequence ID" value="NZ_CP059733.1"/>
</dbReference>
<reference evidence="2 3" key="1">
    <citation type="journal article" date="2015" name="Genome Announc.">
        <title>Draft Genome Sequences of Marine Isolates of Thalassomonas viridans and Thalassomonas actiniarum.</title>
        <authorList>
            <person name="Olonade I."/>
            <person name="van Zyl L.J."/>
            <person name="Trindade M."/>
        </authorList>
    </citation>
    <scope>NUCLEOTIDE SEQUENCE [LARGE SCALE GENOMIC DNA]</scope>
    <source>
        <strain evidence="2 3">XOM25</strain>
    </source>
</reference>
<dbReference type="AlphaFoldDB" id="A0AAE9Z1W9"/>
<gene>
    <name evidence="2" type="ORF">SG34_026005</name>
</gene>
<dbReference type="PANTHER" id="PTHR38834">
    <property type="entry name" value="PERIPLASMIC SUBSTRATE BINDING PROTEIN FAMILY 3"/>
    <property type="match status" value="1"/>
</dbReference>
<evidence type="ECO:0000313" key="3">
    <source>
        <dbReference type="Proteomes" id="UP000032352"/>
    </source>
</evidence>
<sequence length="246" mass="28216">MIKPVLFMITSFFCSQPQAKDIRFVTEELPPFQFTGADNQVDGAITELVRAMIKESRLSASIHIYPWARSYQTALTRADTIIFSVLRTEQRENDFRWIGKLYSLTTHLAALKSRPDIVVNKLNDAKQYKIGSVRGDSGEAYLKKKGFISKKNYYTNSKYSVLWGQLFNGRIDLAITNNILWEYEVRDAGYDPTNLILIYQLDDIASDLYMAANRSMDASVIDKLSKALEKLKKNGQYQAILTKWQL</sequence>
<organism evidence="2 3">
    <name type="scientific">Thalassomonas viridans</name>
    <dbReference type="NCBI Taxonomy" id="137584"/>
    <lineage>
        <taxon>Bacteria</taxon>
        <taxon>Pseudomonadati</taxon>
        <taxon>Pseudomonadota</taxon>
        <taxon>Gammaproteobacteria</taxon>
        <taxon>Alteromonadales</taxon>
        <taxon>Colwelliaceae</taxon>
        <taxon>Thalassomonas</taxon>
    </lineage>
</organism>
<dbReference type="Pfam" id="PF00497">
    <property type="entry name" value="SBP_bac_3"/>
    <property type="match status" value="1"/>
</dbReference>